<gene>
    <name evidence="3" type="ordered locus">Mfer_0006</name>
</gene>
<sequence length="150" mass="17214">MEGKERLITLIGKKLAKKGKIFKFCGPSKECQRCRYRSVCINPLEKGRLYIIKDVKDRTHNCPIHDEGKVKVVEVEKAKITALIDSKRAFEGSTIVYSPQECNNKHCKLRKFCFPEGLFPGDRCTIVKVLGKVHECQENYDLTKVLLKID</sequence>
<dbReference type="AlphaFoldDB" id="E3GWJ7"/>
<comment type="similarity">
    <text evidence="1 2">Belongs to the UPF0179 family.</text>
</comment>
<proteinExistence type="inferred from homology"/>
<dbReference type="STRING" id="523846.Mfer_0006"/>
<dbReference type="PANTHER" id="PTHR40699">
    <property type="entry name" value="UPF0179 PROTEIN MJ1627"/>
    <property type="match status" value="1"/>
</dbReference>
<evidence type="ECO:0000256" key="2">
    <source>
        <dbReference type="HAMAP-Rule" id="MF_00498"/>
    </source>
</evidence>
<dbReference type="Proteomes" id="UP000002315">
    <property type="component" value="Chromosome"/>
</dbReference>
<dbReference type="EMBL" id="CP002278">
    <property type="protein sequence ID" value="ADP76811.1"/>
    <property type="molecule type" value="Genomic_DNA"/>
</dbReference>
<keyword evidence="4" id="KW-1185">Reference proteome</keyword>
<protein>
    <recommendedName>
        <fullName evidence="2">UPF0179 protein Mfer_0006</fullName>
    </recommendedName>
</protein>
<name>E3GWJ7_METFV</name>
<dbReference type="OrthoDB" id="24613at2157"/>
<accession>E3GWJ7</accession>
<evidence type="ECO:0000313" key="3">
    <source>
        <dbReference type="EMBL" id="ADP76811.1"/>
    </source>
</evidence>
<dbReference type="KEGG" id="mfv:Mfer_0006"/>
<dbReference type="HAMAP" id="MF_00498">
    <property type="entry name" value="UPF0179"/>
    <property type="match status" value="1"/>
</dbReference>
<evidence type="ECO:0000313" key="4">
    <source>
        <dbReference type="Proteomes" id="UP000002315"/>
    </source>
</evidence>
<organism evidence="3 4">
    <name type="scientific">Methanothermus fervidus (strain ATCC 43054 / DSM 2088 / JCM 10308 / V24 S)</name>
    <dbReference type="NCBI Taxonomy" id="523846"/>
    <lineage>
        <taxon>Archaea</taxon>
        <taxon>Methanobacteriati</taxon>
        <taxon>Methanobacteriota</taxon>
        <taxon>Methanomada group</taxon>
        <taxon>Methanobacteria</taxon>
        <taxon>Methanobacteriales</taxon>
        <taxon>Methanothermaceae</taxon>
        <taxon>Methanothermus</taxon>
    </lineage>
</organism>
<evidence type="ECO:0000256" key="1">
    <source>
        <dbReference type="ARBA" id="ARBA00010824"/>
    </source>
</evidence>
<dbReference type="PANTHER" id="PTHR40699:SF1">
    <property type="entry name" value="UPF0179 PROTEIN MJ1627"/>
    <property type="match status" value="1"/>
</dbReference>
<dbReference type="HOGENOM" id="CLU_121764_0_0_2"/>
<dbReference type="Pfam" id="PF03684">
    <property type="entry name" value="UPF0179"/>
    <property type="match status" value="1"/>
</dbReference>
<reference evidence="3 4" key="1">
    <citation type="journal article" date="2010" name="Stand. Genomic Sci.">
        <title>Complete genome sequence of Methanothermus fervidus type strain (V24S).</title>
        <authorList>
            <person name="Anderson I."/>
            <person name="Djao O.D."/>
            <person name="Misra M."/>
            <person name="Chertkov O."/>
            <person name="Nolan M."/>
            <person name="Lucas S."/>
            <person name="Lapidus A."/>
            <person name="Del Rio T.G."/>
            <person name="Tice H."/>
            <person name="Cheng J.F."/>
            <person name="Tapia R."/>
            <person name="Han C."/>
            <person name="Goodwin L."/>
            <person name="Pitluck S."/>
            <person name="Liolios K."/>
            <person name="Ivanova N."/>
            <person name="Mavromatis K."/>
            <person name="Mikhailova N."/>
            <person name="Pati A."/>
            <person name="Brambilla E."/>
            <person name="Chen A."/>
            <person name="Palaniappan K."/>
            <person name="Land M."/>
            <person name="Hauser L."/>
            <person name="Chang Y.J."/>
            <person name="Jeffries C.D."/>
            <person name="Sikorski J."/>
            <person name="Spring S."/>
            <person name="Rohde M."/>
            <person name="Eichinger K."/>
            <person name="Huber H."/>
            <person name="Wirth R."/>
            <person name="Goker M."/>
            <person name="Detter J.C."/>
            <person name="Woyke T."/>
            <person name="Bristow J."/>
            <person name="Eisen J.A."/>
            <person name="Markowitz V."/>
            <person name="Hugenholtz P."/>
            <person name="Klenk H.P."/>
            <person name="Kyrpides N.C."/>
        </authorList>
    </citation>
    <scope>NUCLEOTIDE SEQUENCE [LARGE SCALE GENOMIC DNA]</scope>
    <source>
        <strain evidence="4">ATCC 43054 / DSM 2088 / JCM 10308 / V24 S</strain>
    </source>
</reference>
<dbReference type="InterPro" id="IPR005369">
    <property type="entry name" value="UPF0179"/>
</dbReference>
<dbReference type="PIRSF" id="PIRSF006595">
    <property type="entry name" value="UCP006595"/>
    <property type="match status" value="1"/>
</dbReference>